<sequence>MFEHFRLENSTKFPERPESAARRPIIVEWERRKAFGGPLSFDYKSKLKSKLTQHGQIYQRVYLSKYLHRIEPQSLCAPESTSRQRSRNRDLQRGSVED</sequence>
<dbReference type="Proteomes" id="UP000299102">
    <property type="component" value="Unassembled WGS sequence"/>
</dbReference>
<dbReference type="AlphaFoldDB" id="A0A4C1UT94"/>
<accession>A0A4C1UT94</accession>
<dbReference type="EMBL" id="BGZK01000223">
    <property type="protein sequence ID" value="GBP29693.1"/>
    <property type="molecule type" value="Genomic_DNA"/>
</dbReference>
<reference evidence="2 3" key="1">
    <citation type="journal article" date="2019" name="Commun. Biol.">
        <title>The bagworm genome reveals a unique fibroin gene that provides high tensile strength.</title>
        <authorList>
            <person name="Kono N."/>
            <person name="Nakamura H."/>
            <person name="Ohtoshi R."/>
            <person name="Tomita M."/>
            <person name="Numata K."/>
            <person name="Arakawa K."/>
        </authorList>
    </citation>
    <scope>NUCLEOTIDE SEQUENCE [LARGE SCALE GENOMIC DNA]</scope>
</reference>
<feature type="compositionally biased region" description="Basic and acidic residues" evidence="1">
    <location>
        <begin position="87"/>
        <end position="98"/>
    </location>
</feature>
<proteinExistence type="predicted"/>
<evidence type="ECO:0000313" key="2">
    <source>
        <dbReference type="EMBL" id="GBP29693.1"/>
    </source>
</evidence>
<name>A0A4C1UT94_EUMVA</name>
<keyword evidence="3" id="KW-1185">Reference proteome</keyword>
<organism evidence="2 3">
    <name type="scientific">Eumeta variegata</name>
    <name type="common">Bagworm moth</name>
    <name type="synonym">Eumeta japonica</name>
    <dbReference type="NCBI Taxonomy" id="151549"/>
    <lineage>
        <taxon>Eukaryota</taxon>
        <taxon>Metazoa</taxon>
        <taxon>Ecdysozoa</taxon>
        <taxon>Arthropoda</taxon>
        <taxon>Hexapoda</taxon>
        <taxon>Insecta</taxon>
        <taxon>Pterygota</taxon>
        <taxon>Neoptera</taxon>
        <taxon>Endopterygota</taxon>
        <taxon>Lepidoptera</taxon>
        <taxon>Glossata</taxon>
        <taxon>Ditrysia</taxon>
        <taxon>Tineoidea</taxon>
        <taxon>Psychidae</taxon>
        <taxon>Oiketicinae</taxon>
        <taxon>Eumeta</taxon>
    </lineage>
</organism>
<protein>
    <submittedName>
        <fullName evidence="2">Uncharacterized protein</fullName>
    </submittedName>
</protein>
<comment type="caution">
    <text evidence="2">The sequence shown here is derived from an EMBL/GenBank/DDBJ whole genome shotgun (WGS) entry which is preliminary data.</text>
</comment>
<evidence type="ECO:0000256" key="1">
    <source>
        <dbReference type="SAM" id="MobiDB-lite"/>
    </source>
</evidence>
<feature type="region of interest" description="Disordered" evidence="1">
    <location>
        <begin position="74"/>
        <end position="98"/>
    </location>
</feature>
<gene>
    <name evidence="2" type="ORF">EVAR_13616_1</name>
</gene>
<evidence type="ECO:0000313" key="3">
    <source>
        <dbReference type="Proteomes" id="UP000299102"/>
    </source>
</evidence>